<name>A0AAD7EAM6_9AGAR</name>
<proteinExistence type="predicted"/>
<keyword evidence="3" id="KW-1185">Reference proteome</keyword>
<dbReference type="Proteomes" id="UP001218218">
    <property type="component" value="Unassembled WGS sequence"/>
</dbReference>
<sequence>MPSRPSPSPLTTHAPTRTLALADRTLALVAHRPRSLPAALIPVPSRSLPAPSHPRSLPAPSRPSPSCSLPVPPPAPSRSLTLPSRSLPAPLHLILACYPPPRPAPFTTRAPAGTSRLLPAPLCLIYALFALGARCSLARSLPRCNSPTKPPRYSPPDTVRHPSCLQKIVYTLAVHREKLHLSALLVRYRCLRLRDLWILHLGQWSVVVPPPLRYCWRLTTVTPSHWQMRQRRIGATSSAGEWLLPRFTTGVLCGGQGRPPAFPAAGREGWMGTRPRYSVTLRLAQRCIGGRAAWALVWCRGAASRRADSGVVAKGRCGTARKAHVRWNCRGQYRMCRQQSRGVAVWSIIKALPGAAEYEEIYALHGAGRSVDERIA</sequence>
<dbReference type="AlphaFoldDB" id="A0AAD7EAM6"/>
<evidence type="ECO:0000313" key="3">
    <source>
        <dbReference type="Proteomes" id="UP001218218"/>
    </source>
</evidence>
<feature type="compositionally biased region" description="Low complexity" evidence="1">
    <location>
        <begin position="44"/>
        <end position="69"/>
    </location>
</feature>
<accession>A0AAD7EAM6</accession>
<reference evidence="2" key="1">
    <citation type="submission" date="2023-03" db="EMBL/GenBank/DDBJ databases">
        <title>Massive genome expansion in bonnet fungi (Mycena s.s.) driven by repeated elements and novel gene families across ecological guilds.</title>
        <authorList>
            <consortium name="Lawrence Berkeley National Laboratory"/>
            <person name="Harder C.B."/>
            <person name="Miyauchi S."/>
            <person name="Viragh M."/>
            <person name="Kuo A."/>
            <person name="Thoen E."/>
            <person name="Andreopoulos B."/>
            <person name="Lu D."/>
            <person name="Skrede I."/>
            <person name="Drula E."/>
            <person name="Henrissat B."/>
            <person name="Morin E."/>
            <person name="Kohler A."/>
            <person name="Barry K."/>
            <person name="LaButti K."/>
            <person name="Morin E."/>
            <person name="Salamov A."/>
            <person name="Lipzen A."/>
            <person name="Mereny Z."/>
            <person name="Hegedus B."/>
            <person name="Baldrian P."/>
            <person name="Stursova M."/>
            <person name="Weitz H."/>
            <person name="Taylor A."/>
            <person name="Grigoriev I.V."/>
            <person name="Nagy L.G."/>
            <person name="Martin F."/>
            <person name="Kauserud H."/>
        </authorList>
    </citation>
    <scope>NUCLEOTIDE SEQUENCE</scope>
    <source>
        <strain evidence="2">CBHHK002</strain>
    </source>
</reference>
<feature type="region of interest" description="Disordered" evidence="1">
    <location>
        <begin position="40"/>
        <end position="82"/>
    </location>
</feature>
<evidence type="ECO:0000256" key="1">
    <source>
        <dbReference type="SAM" id="MobiDB-lite"/>
    </source>
</evidence>
<organism evidence="2 3">
    <name type="scientific">Mycena albidolilacea</name>
    <dbReference type="NCBI Taxonomy" id="1033008"/>
    <lineage>
        <taxon>Eukaryota</taxon>
        <taxon>Fungi</taxon>
        <taxon>Dikarya</taxon>
        <taxon>Basidiomycota</taxon>
        <taxon>Agaricomycotina</taxon>
        <taxon>Agaricomycetes</taxon>
        <taxon>Agaricomycetidae</taxon>
        <taxon>Agaricales</taxon>
        <taxon>Marasmiineae</taxon>
        <taxon>Mycenaceae</taxon>
        <taxon>Mycena</taxon>
    </lineage>
</organism>
<protein>
    <submittedName>
        <fullName evidence="2">Uncharacterized protein</fullName>
    </submittedName>
</protein>
<dbReference type="EMBL" id="JARIHO010000088">
    <property type="protein sequence ID" value="KAJ7307714.1"/>
    <property type="molecule type" value="Genomic_DNA"/>
</dbReference>
<comment type="caution">
    <text evidence="2">The sequence shown here is derived from an EMBL/GenBank/DDBJ whole genome shotgun (WGS) entry which is preliminary data.</text>
</comment>
<evidence type="ECO:0000313" key="2">
    <source>
        <dbReference type="EMBL" id="KAJ7307714.1"/>
    </source>
</evidence>
<gene>
    <name evidence="2" type="ORF">DFH08DRAFT_1088647</name>
</gene>